<keyword evidence="3" id="KW-1185">Reference proteome</keyword>
<dbReference type="Pfam" id="PF20167">
    <property type="entry name" value="Transposase_32"/>
    <property type="match status" value="1"/>
</dbReference>
<dbReference type="AlphaFoldDB" id="A0AAV7H3X6"/>
<dbReference type="EMBL" id="JAGFBR010000008">
    <property type="protein sequence ID" value="KAH0463176.1"/>
    <property type="molecule type" value="Genomic_DNA"/>
</dbReference>
<reference evidence="2 3" key="1">
    <citation type="journal article" date="2021" name="Hortic Res">
        <title>Chromosome-scale assembly of the Dendrobium chrysotoxum genome enhances the understanding of orchid evolution.</title>
        <authorList>
            <person name="Zhang Y."/>
            <person name="Zhang G.Q."/>
            <person name="Zhang D."/>
            <person name="Liu X.D."/>
            <person name="Xu X.Y."/>
            <person name="Sun W.H."/>
            <person name="Yu X."/>
            <person name="Zhu X."/>
            <person name="Wang Z.W."/>
            <person name="Zhao X."/>
            <person name="Zhong W.Y."/>
            <person name="Chen H."/>
            <person name="Yin W.L."/>
            <person name="Huang T."/>
            <person name="Niu S.C."/>
            <person name="Liu Z.J."/>
        </authorList>
    </citation>
    <scope>NUCLEOTIDE SEQUENCE [LARGE SCALE GENOMIC DNA]</scope>
    <source>
        <strain evidence="2">Lindl</strain>
    </source>
</reference>
<gene>
    <name evidence="2" type="ORF">IEQ34_007758</name>
</gene>
<evidence type="ECO:0000313" key="3">
    <source>
        <dbReference type="Proteomes" id="UP000775213"/>
    </source>
</evidence>
<name>A0AAV7H3X6_DENCH</name>
<evidence type="ECO:0000259" key="1">
    <source>
        <dbReference type="Pfam" id="PF20167"/>
    </source>
</evidence>
<dbReference type="InterPro" id="IPR046796">
    <property type="entry name" value="Transposase_32_dom"/>
</dbReference>
<sequence>MERVPTKEKEKEEVRLREGEDPFGFLKGDRLLEFKVVSSTVLQLEPLCQFSVITISLTALQQEPDSTTIALTRGNIIMLRFIAMASKASRSRKMKSAAYDKFKLVYKAVESTFAELVVSRPLILEHGFLDPTPPILQTILDRGWAHFYDEPYATVLQVIESNEYSLFNHAPFDSQETLDLLCGSNNGVWWKTREEKIINFPGSYLTQTSKVWHYFISARMLLSKNISEVTKDKALLNYAIQKGYTIDVGKLILSSILYIMRGSTSVGLGHPSLVYTLCVATRVRMSLGAQKPFQVNVRALELREAQDNQVKLYSGKVLPPHASSRDKGKQVIDELESSLPLQLIPLQGLIVNRMSKVDYNVPDHLTILPTKLICHKSMREKKEKVRCRHWEGDIASGIPPYRESGSKRGRLIEGSSSSSQRFDDHFLSAADKKVYNKFKEAKITPSRMLNQVALNFETGFQINQRLDRLETRLDSHINQQHQQHKNDMKWFGERFT</sequence>
<organism evidence="2 3">
    <name type="scientific">Dendrobium chrysotoxum</name>
    <name type="common">Orchid</name>
    <dbReference type="NCBI Taxonomy" id="161865"/>
    <lineage>
        <taxon>Eukaryota</taxon>
        <taxon>Viridiplantae</taxon>
        <taxon>Streptophyta</taxon>
        <taxon>Embryophyta</taxon>
        <taxon>Tracheophyta</taxon>
        <taxon>Spermatophyta</taxon>
        <taxon>Magnoliopsida</taxon>
        <taxon>Liliopsida</taxon>
        <taxon>Asparagales</taxon>
        <taxon>Orchidaceae</taxon>
        <taxon>Epidendroideae</taxon>
        <taxon>Malaxideae</taxon>
        <taxon>Dendrobiinae</taxon>
        <taxon>Dendrobium</taxon>
    </lineage>
</organism>
<comment type="caution">
    <text evidence="2">The sequence shown here is derived from an EMBL/GenBank/DDBJ whole genome shotgun (WGS) entry which is preliminary data.</text>
</comment>
<proteinExistence type="predicted"/>
<protein>
    <recommendedName>
        <fullName evidence="1">Putative plant transposon protein domain-containing protein</fullName>
    </recommendedName>
</protein>
<evidence type="ECO:0000313" key="2">
    <source>
        <dbReference type="EMBL" id="KAH0463176.1"/>
    </source>
</evidence>
<dbReference type="Proteomes" id="UP000775213">
    <property type="component" value="Unassembled WGS sequence"/>
</dbReference>
<accession>A0AAV7H3X6</accession>
<feature type="domain" description="Putative plant transposon protein" evidence="1">
    <location>
        <begin position="160"/>
        <end position="283"/>
    </location>
</feature>